<evidence type="ECO:0000256" key="1">
    <source>
        <dbReference type="ARBA" id="ARBA00008748"/>
    </source>
</evidence>
<sequence>MRVLVLNPGSSSLKYHLRDTACTPTGNAVLHSGQLEWADDQEDRGGSLRRVLQEVERDFGRPDAIGHRVVHGGESYTSPVSVTNDVIAMIRSLGTLAPLHNASSADCMEAAADLWPGLPQVAVFDTSFHRSIPDFASRYAVPENAYMAHPIRRYGFHGISVELACRDAKGFLAKQTGSLNAVVAHIGNGASVTAVKAGRSVDTSMGMTPLEGLVMGTRCGDLDPALVLLMLGEGATASDVDDILNHRSGLLSLAGTADMRTIAAGFHRGDPGAVLAVQASSYRLAKYIAAYAMAVGGPDAVIFTGGIGENSALYRAATLEWLRPLGYALDEDANRDEDANQSDRTGIRTVSTTASAVPVLVVPSDEERAIAESTASLLGSDKK</sequence>
<comment type="subunit">
    <text evidence="9">Homodimer.</text>
</comment>
<dbReference type="InterPro" id="IPR004372">
    <property type="entry name" value="Ac/propionate_kinase"/>
</dbReference>
<gene>
    <name evidence="9" type="primary">ackA</name>
    <name evidence="11" type="ORF">NL394_09730</name>
</gene>
<comment type="pathway">
    <text evidence="9">Metabolic intermediate biosynthesis; acetyl-CoA biosynthesis; acetyl-CoA from acetate: step 1/2.</text>
</comment>
<evidence type="ECO:0000256" key="10">
    <source>
        <dbReference type="RuleBase" id="RU003835"/>
    </source>
</evidence>
<reference evidence="11" key="1">
    <citation type="submission" date="2022-07" db="EMBL/GenBank/DDBJ databases">
        <authorList>
            <person name="Wu T."/>
        </authorList>
    </citation>
    <scope>NUCLEOTIDE SEQUENCE</scope>
    <source>
        <strain evidence="11">SD-1</strain>
    </source>
</reference>
<dbReference type="InterPro" id="IPR000890">
    <property type="entry name" value="Aliphatic_acid_kin_short-chain"/>
</dbReference>
<dbReference type="GO" id="GO:0006083">
    <property type="term" value="P:acetate metabolic process"/>
    <property type="evidence" value="ECO:0007669"/>
    <property type="project" value="TreeGrafter"/>
</dbReference>
<keyword evidence="3 9" id="KW-0808">Transferase</keyword>
<comment type="cofactor">
    <cofactor evidence="9">
        <name>Mg(2+)</name>
        <dbReference type="ChEBI" id="CHEBI:18420"/>
    </cofactor>
    <cofactor evidence="9">
        <name>Mn(2+)</name>
        <dbReference type="ChEBI" id="CHEBI:29035"/>
    </cofactor>
    <text evidence="9">Mg(2+). Can also accept Mn(2+).</text>
</comment>
<comment type="similarity">
    <text evidence="1 9 10">Belongs to the acetokinase family.</text>
</comment>
<dbReference type="SUPFAM" id="SSF53067">
    <property type="entry name" value="Actin-like ATPase domain"/>
    <property type="match status" value="2"/>
</dbReference>
<dbReference type="Pfam" id="PF00871">
    <property type="entry name" value="Acetate_kinase"/>
    <property type="match status" value="1"/>
</dbReference>
<feature type="binding site" evidence="9">
    <location>
        <position position="366"/>
    </location>
    <ligand>
        <name>Mg(2+)</name>
        <dbReference type="ChEBI" id="CHEBI:18420"/>
    </ligand>
</feature>
<evidence type="ECO:0000313" key="12">
    <source>
        <dbReference type="Proteomes" id="UP001163293"/>
    </source>
</evidence>
<evidence type="ECO:0000256" key="2">
    <source>
        <dbReference type="ARBA" id="ARBA00022490"/>
    </source>
</evidence>
<comment type="catalytic activity">
    <reaction evidence="9">
        <text>acetate + ATP = acetyl phosphate + ADP</text>
        <dbReference type="Rhea" id="RHEA:11352"/>
        <dbReference type="ChEBI" id="CHEBI:22191"/>
        <dbReference type="ChEBI" id="CHEBI:30089"/>
        <dbReference type="ChEBI" id="CHEBI:30616"/>
        <dbReference type="ChEBI" id="CHEBI:456216"/>
        <dbReference type="EC" id="2.7.2.1"/>
    </reaction>
</comment>
<name>A0AAX3EPW2_PAEUR</name>
<dbReference type="GO" id="GO:0005829">
    <property type="term" value="C:cytosol"/>
    <property type="evidence" value="ECO:0007669"/>
    <property type="project" value="TreeGrafter"/>
</dbReference>
<feature type="binding site" evidence="9">
    <location>
        <position position="14"/>
    </location>
    <ligand>
        <name>ATP</name>
        <dbReference type="ChEBI" id="CHEBI:30616"/>
    </ligand>
</feature>
<keyword evidence="2 9" id="KW-0963">Cytoplasm</keyword>
<evidence type="ECO:0000256" key="7">
    <source>
        <dbReference type="ARBA" id="ARBA00022840"/>
    </source>
</evidence>
<feature type="site" description="Transition state stabilizer" evidence="9">
    <location>
        <position position="157"/>
    </location>
</feature>
<dbReference type="PROSITE" id="PS01076">
    <property type="entry name" value="ACETATE_KINASE_2"/>
    <property type="match status" value="1"/>
</dbReference>
<dbReference type="Gene3D" id="3.30.420.40">
    <property type="match status" value="2"/>
</dbReference>
<keyword evidence="5 9" id="KW-0547">Nucleotide-binding</keyword>
<keyword evidence="4 9" id="KW-0479">Metal-binding</keyword>
<protein>
    <recommendedName>
        <fullName evidence="9">Acetate kinase</fullName>
        <ecNumber evidence="9">2.7.2.1</ecNumber>
    </recommendedName>
    <alternativeName>
        <fullName evidence="9">Acetokinase</fullName>
    </alternativeName>
</protein>
<evidence type="ECO:0000256" key="4">
    <source>
        <dbReference type="ARBA" id="ARBA00022723"/>
    </source>
</evidence>
<dbReference type="PANTHER" id="PTHR21060:SF21">
    <property type="entry name" value="ACETATE KINASE"/>
    <property type="match status" value="1"/>
</dbReference>
<feature type="active site" description="Proton donor/acceptor" evidence="9">
    <location>
        <position position="125"/>
    </location>
</feature>
<keyword evidence="8 9" id="KW-0460">Magnesium</keyword>
<dbReference type="PIRSF" id="PIRSF000722">
    <property type="entry name" value="Acetate_prop_kin"/>
    <property type="match status" value="1"/>
</dbReference>
<evidence type="ECO:0000256" key="5">
    <source>
        <dbReference type="ARBA" id="ARBA00022741"/>
    </source>
</evidence>
<feature type="binding site" evidence="9">
    <location>
        <begin position="258"/>
        <end position="260"/>
    </location>
    <ligand>
        <name>ATP</name>
        <dbReference type="ChEBI" id="CHEBI:30616"/>
    </ligand>
</feature>
<dbReference type="EC" id="2.7.2.1" evidence="9"/>
<accession>A0AAX3EPW2</accession>
<dbReference type="InterPro" id="IPR023865">
    <property type="entry name" value="Aliphatic_acid_kinase_CS"/>
</dbReference>
<dbReference type="GO" id="GO:0005524">
    <property type="term" value="F:ATP binding"/>
    <property type="evidence" value="ECO:0007669"/>
    <property type="project" value="UniProtKB-KW"/>
</dbReference>
<dbReference type="AlphaFoldDB" id="A0AAX3EPW2"/>
<dbReference type="GeneID" id="79885080"/>
<dbReference type="GO" id="GO:0000287">
    <property type="term" value="F:magnesium ion binding"/>
    <property type="evidence" value="ECO:0007669"/>
    <property type="project" value="UniProtKB-UniRule"/>
</dbReference>
<evidence type="ECO:0000256" key="6">
    <source>
        <dbReference type="ARBA" id="ARBA00022777"/>
    </source>
</evidence>
<dbReference type="HAMAP" id="MF_00020">
    <property type="entry name" value="Acetate_kinase"/>
    <property type="match status" value="1"/>
</dbReference>
<feature type="binding site" evidence="9">
    <location>
        <position position="68"/>
    </location>
    <ligand>
        <name>substrate</name>
    </ligand>
</feature>
<evidence type="ECO:0000256" key="8">
    <source>
        <dbReference type="ARBA" id="ARBA00022842"/>
    </source>
</evidence>
<feature type="binding site" evidence="9">
    <location>
        <position position="7"/>
    </location>
    <ligand>
        <name>Mg(2+)</name>
        <dbReference type="ChEBI" id="CHEBI:18420"/>
    </ligand>
</feature>
<evidence type="ECO:0000256" key="3">
    <source>
        <dbReference type="ARBA" id="ARBA00022679"/>
    </source>
</evidence>
<dbReference type="EMBL" id="CP101185">
    <property type="protein sequence ID" value="UYV99452.1"/>
    <property type="molecule type" value="Genomic_DNA"/>
</dbReference>
<feature type="binding site" evidence="9">
    <location>
        <begin position="306"/>
        <end position="310"/>
    </location>
    <ligand>
        <name>ATP</name>
        <dbReference type="ChEBI" id="CHEBI:30616"/>
    </ligand>
</feature>
<dbReference type="PRINTS" id="PR00471">
    <property type="entry name" value="ACETATEKNASE"/>
</dbReference>
<feature type="binding site" evidence="9">
    <location>
        <begin position="185"/>
        <end position="189"/>
    </location>
    <ligand>
        <name>ATP</name>
        <dbReference type="ChEBI" id="CHEBI:30616"/>
    </ligand>
</feature>
<dbReference type="InterPro" id="IPR043129">
    <property type="entry name" value="ATPase_NBD"/>
</dbReference>
<keyword evidence="6 9" id="KW-0418">Kinase</keyword>
<feature type="site" description="Transition state stabilizer" evidence="9">
    <location>
        <position position="218"/>
    </location>
</feature>
<dbReference type="PROSITE" id="PS01075">
    <property type="entry name" value="ACETATE_KINASE_1"/>
    <property type="match status" value="1"/>
</dbReference>
<organism evidence="11 12">
    <name type="scientific">Paenarthrobacter ureafaciens</name>
    <dbReference type="NCBI Taxonomy" id="37931"/>
    <lineage>
        <taxon>Bacteria</taxon>
        <taxon>Bacillati</taxon>
        <taxon>Actinomycetota</taxon>
        <taxon>Actinomycetes</taxon>
        <taxon>Micrococcales</taxon>
        <taxon>Micrococcaceae</taxon>
        <taxon>Paenarthrobacter</taxon>
    </lineage>
</organism>
<dbReference type="PANTHER" id="PTHR21060">
    <property type="entry name" value="ACETATE KINASE"/>
    <property type="match status" value="1"/>
</dbReference>
<dbReference type="RefSeq" id="WP_021472168.1">
    <property type="nucleotide sequence ID" value="NZ_BDMH01000004.1"/>
</dbReference>
<keyword evidence="7 9" id="KW-0067">ATP-binding</keyword>
<dbReference type="Proteomes" id="UP001163293">
    <property type="component" value="Chromosome"/>
</dbReference>
<dbReference type="GO" id="GO:0008776">
    <property type="term" value="F:acetate kinase activity"/>
    <property type="evidence" value="ECO:0007669"/>
    <property type="project" value="UniProtKB-UniRule"/>
</dbReference>
<comment type="subcellular location">
    <subcellularLocation>
        <location evidence="9">Cytoplasm</location>
    </subcellularLocation>
</comment>
<dbReference type="NCBIfam" id="TIGR00016">
    <property type="entry name" value="ackA"/>
    <property type="match status" value="1"/>
</dbReference>
<comment type="function">
    <text evidence="9">Catalyzes the formation of acetyl phosphate from acetate and ATP. Can also catalyze the reverse reaction.</text>
</comment>
<evidence type="ECO:0000313" key="11">
    <source>
        <dbReference type="EMBL" id="UYV99452.1"/>
    </source>
</evidence>
<keyword evidence="12" id="KW-1185">Reference proteome</keyword>
<evidence type="ECO:0000256" key="9">
    <source>
        <dbReference type="HAMAP-Rule" id="MF_00020"/>
    </source>
</evidence>
<proteinExistence type="inferred from homology"/>
<dbReference type="GO" id="GO:0006085">
    <property type="term" value="P:acetyl-CoA biosynthetic process"/>
    <property type="evidence" value="ECO:0007669"/>
    <property type="project" value="UniProtKB-UniRule"/>
</dbReference>